<protein>
    <recommendedName>
        <fullName evidence="1">GST C-terminal domain-containing protein</fullName>
    </recommendedName>
</protein>
<dbReference type="SUPFAM" id="SSF47616">
    <property type="entry name" value="GST C-terminal domain-like"/>
    <property type="match status" value="1"/>
</dbReference>
<dbReference type="OrthoDB" id="420389at2759"/>
<dbReference type="STRING" id="74557.A0A1W0AAD3"/>
<dbReference type="Proteomes" id="UP000243217">
    <property type="component" value="Unassembled WGS sequence"/>
</dbReference>
<dbReference type="Pfam" id="PF14497">
    <property type="entry name" value="GST_C_3"/>
    <property type="match status" value="1"/>
</dbReference>
<evidence type="ECO:0000313" key="2">
    <source>
        <dbReference type="EMBL" id="OQS07264.1"/>
    </source>
</evidence>
<dbReference type="InterPro" id="IPR010987">
    <property type="entry name" value="Glutathione-S-Trfase_C-like"/>
</dbReference>
<organism evidence="2 3">
    <name type="scientific">Thraustotheca clavata</name>
    <dbReference type="NCBI Taxonomy" id="74557"/>
    <lineage>
        <taxon>Eukaryota</taxon>
        <taxon>Sar</taxon>
        <taxon>Stramenopiles</taxon>
        <taxon>Oomycota</taxon>
        <taxon>Saprolegniomycetes</taxon>
        <taxon>Saprolegniales</taxon>
        <taxon>Achlyaceae</taxon>
        <taxon>Thraustotheca</taxon>
    </lineage>
</organism>
<name>A0A1W0AAD3_9STRA</name>
<dbReference type="PROSITE" id="PS50405">
    <property type="entry name" value="GST_CTER"/>
    <property type="match status" value="1"/>
</dbReference>
<comment type="caution">
    <text evidence="2">The sequence shown here is derived from an EMBL/GenBank/DDBJ whole genome shotgun (WGS) entry which is preliminary data.</text>
</comment>
<evidence type="ECO:0000313" key="3">
    <source>
        <dbReference type="Proteomes" id="UP000243217"/>
    </source>
</evidence>
<dbReference type="EMBL" id="JNBS01000258">
    <property type="protein sequence ID" value="OQS07264.1"/>
    <property type="molecule type" value="Genomic_DNA"/>
</dbReference>
<accession>A0A1W0AAD3</accession>
<dbReference type="InterPro" id="IPR036282">
    <property type="entry name" value="Glutathione-S-Trfase_C_sf"/>
</dbReference>
<feature type="domain" description="GST C-terminal" evidence="1">
    <location>
        <begin position="1"/>
        <end position="94"/>
    </location>
</feature>
<dbReference type="Gene3D" id="1.20.1050.10">
    <property type="match status" value="1"/>
</dbReference>
<reference evidence="2 3" key="1">
    <citation type="journal article" date="2014" name="Genome Biol. Evol.">
        <title>The secreted proteins of Achlya hypogyna and Thraustotheca clavata identify the ancestral oomycete secretome and reveal gene acquisitions by horizontal gene transfer.</title>
        <authorList>
            <person name="Misner I."/>
            <person name="Blouin N."/>
            <person name="Leonard G."/>
            <person name="Richards T.A."/>
            <person name="Lane C.E."/>
        </authorList>
    </citation>
    <scope>NUCLEOTIDE SEQUENCE [LARGE SCALE GENOMIC DNA]</scope>
    <source>
        <strain evidence="2 3">ATCC 34112</strain>
    </source>
</reference>
<dbReference type="InterPro" id="IPR004046">
    <property type="entry name" value="GST_C"/>
</dbReference>
<sequence length="94" mass="10513">MVLVTQLCAEKDDNLNTNVFPARLSALEKKVQGPYFGGDSVSFADIFWLDLYENTLYGFPGEIQVSMCEYPKLEAIITSLCSSENLKAYYAAKN</sequence>
<evidence type="ECO:0000259" key="1">
    <source>
        <dbReference type="PROSITE" id="PS50405"/>
    </source>
</evidence>
<dbReference type="AlphaFoldDB" id="A0A1W0AAD3"/>
<gene>
    <name evidence="2" type="ORF">THRCLA_00731</name>
</gene>
<proteinExistence type="predicted"/>
<keyword evidence="3" id="KW-1185">Reference proteome</keyword>